<accession>A0A8F0K1C8</accession>
<protein>
    <submittedName>
        <fullName evidence="1">Uncharacterized protein</fullName>
    </submittedName>
</protein>
<reference evidence="1" key="1">
    <citation type="journal article" date="2021" name="Genome Biol. Evol.">
        <title>Genomic rearrangements and sequence evolution across brown algal organelles.</title>
        <authorList>
            <person name="Starko S."/>
            <person name="Bringloe T.T."/>
            <person name="Gomez M.S."/>
            <person name="Darby H."/>
            <person name="Graham S.W."/>
            <person name="Martone P.T."/>
        </authorList>
    </citation>
    <scope>NUCLEOTIDE SEQUENCE</scope>
</reference>
<keyword evidence="1" id="KW-0496">Mitochondrion</keyword>
<name>A0A8F0K1C8_9PHAE</name>
<geneLocation type="mitochondrion" evidence="1"/>
<dbReference type="AlphaFoldDB" id="A0A8F0K1C8"/>
<evidence type="ECO:0000313" key="1">
    <source>
        <dbReference type="EMBL" id="QWK45035.1"/>
    </source>
</evidence>
<dbReference type="EMBL" id="MZ156066">
    <property type="protein sequence ID" value="QWK45035.1"/>
    <property type="molecule type" value="Genomic_DNA"/>
</dbReference>
<sequence length="699" mass="84058">MEKAKRYSETDLADFYSVSPVFKRYSQLNLWSENFSEYNNIKYCEIYLSQYFFGRTQKYLLENFSDSFLLTLHNSPKFLKFLKSGFFKYINFHFLFLFQNNRFFFFGDSFKEVEIFVEEYFQRYIQIFFEQDLLTCLVTCINEIVSKSFREYLNNRLKFVYKKIIIVESNTKSLSNSVVILNSTESVKNNTYFLGFVDYKNIIKNFYFERSKVNILVKKKNLHFFLTGFPYKIYKSLGRVKEIPGVIKPTFFFEDTTYSWGHSIINTHKKLLPQTFNYGLFYLSKTSTVYKYFTFSLEVGLFLKYPTSLVFKYNWCFYTFSKCVYKSFNTFTLHSKKKGNKNYNNDFYFLLESYQILISFDNKINDIGIYHDSVDVFFEDIKPICTKLVDTTIMRFSKPFECTFNKFFNKIYLGRGLSNLTEYEKVLLITYKKAFKNLEYFFKINYEARSLVSFFEENCSEFCLNIDDIFNSKLKNSYINLKVIKKDLNNISRVDLLNVWNTFKSFYLCFEEEFIIIPVNNLSNYNKIRVKNIIFDRNFIQSKKGLKIFNNKWGLYSYRNFLNINKSLFLFYLNSYSYNYLFKYNGVFSFLDRFYIIKTNLLYNFCFFSSGLYNQKFKIEFLEEPIDSIYSKDNKIFSDSCGNFLIKTKQKVWSELEEEVNVIYVNTNKVCSKKTILEVSDYEEDEAVLEEFVVNLFSK</sequence>
<organism evidence="1">
    <name type="scientific">Lessoniopsis littoralis</name>
    <dbReference type="NCBI Taxonomy" id="169788"/>
    <lineage>
        <taxon>Eukaryota</taxon>
        <taxon>Sar</taxon>
        <taxon>Stramenopiles</taxon>
        <taxon>Ochrophyta</taxon>
        <taxon>PX clade</taxon>
        <taxon>Phaeophyceae</taxon>
        <taxon>Laminariales</taxon>
        <taxon>Alariaceae</taxon>
        <taxon>Lessoniopsis</taxon>
    </lineage>
</organism>
<proteinExistence type="predicted"/>
<gene>
    <name evidence="1" type="primary">orf378</name>
</gene>